<feature type="transmembrane region" description="Helical" evidence="6">
    <location>
        <begin position="426"/>
        <end position="444"/>
    </location>
</feature>
<feature type="transmembrane region" description="Helical" evidence="6">
    <location>
        <begin position="132"/>
        <end position="151"/>
    </location>
</feature>
<dbReference type="PANTHER" id="PTHR42718">
    <property type="entry name" value="MAJOR FACILITATOR SUPERFAMILY MULTIDRUG TRANSPORTER MFSC"/>
    <property type="match status" value="1"/>
</dbReference>
<accession>A0ABU5T8M9</accession>
<feature type="transmembrane region" description="Helical" evidence="6">
    <location>
        <begin position="196"/>
        <end position="214"/>
    </location>
</feature>
<evidence type="ECO:0000259" key="7">
    <source>
        <dbReference type="PROSITE" id="PS50850"/>
    </source>
</evidence>
<feature type="transmembrane region" description="Helical" evidence="6">
    <location>
        <begin position="357"/>
        <end position="384"/>
    </location>
</feature>
<feature type="region of interest" description="Disordered" evidence="5">
    <location>
        <begin position="450"/>
        <end position="470"/>
    </location>
</feature>
<evidence type="ECO:0000313" key="8">
    <source>
        <dbReference type="EMBL" id="MEA5456045.1"/>
    </source>
</evidence>
<dbReference type="Proteomes" id="UP001304769">
    <property type="component" value="Unassembled WGS sequence"/>
</dbReference>
<keyword evidence="2 6" id="KW-0812">Transmembrane</keyword>
<organism evidence="8 9">
    <name type="scientific">Sinomonas terricola</name>
    <dbReference type="NCBI Taxonomy" id="3110330"/>
    <lineage>
        <taxon>Bacteria</taxon>
        <taxon>Bacillati</taxon>
        <taxon>Actinomycetota</taxon>
        <taxon>Actinomycetes</taxon>
        <taxon>Micrococcales</taxon>
        <taxon>Micrococcaceae</taxon>
        <taxon>Sinomonas</taxon>
    </lineage>
</organism>
<comment type="subcellular location">
    <subcellularLocation>
        <location evidence="1">Cell membrane</location>
        <topology evidence="1">Multi-pass membrane protein</topology>
    </subcellularLocation>
</comment>
<dbReference type="SUPFAM" id="SSF103473">
    <property type="entry name" value="MFS general substrate transporter"/>
    <property type="match status" value="1"/>
</dbReference>
<dbReference type="Pfam" id="PF07690">
    <property type="entry name" value="MFS_1"/>
    <property type="match status" value="1"/>
</dbReference>
<comment type="caution">
    <text evidence="8">The sequence shown here is derived from an EMBL/GenBank/DDBJ whole genome shotgun (WGS) entry which is preliminary data.</text>
</comment>
<gene>
    <name evidence="8" type="ORF">SPF06_15020</name>
</gene>
<dbReference type="Gene3D" id="1.20.1720.10">
    <property type="entry name" value="Multidrug resistance protein D"/>
    <property type="match status" value="1"/>
</dbReference>
<dbReference type="InterPro" id="IPR036259">
    <property type="entry name" value="MFS_trans_sf"/>
</dbReference>
<dbReference type="CDD" id="cd17321">
    <property type="entry name" value="MFS_MMR_MDR_like"/>
    <property type="match status" value="1"/>
</dbReference>
<feature type="transmembrane region" description="Helical" evidence="6">
    <location>
        <begin position="99"/>
        <end position="120"/>
    </location>
</feature>
<evidence type="ECO:0000256" key="5">
    <source>
        <dbReference type="SAM" id="MobiDB-lite"/>
    </source>
</evidence>
<sequence length="470" mass="47900">MTSLQRRVLFVAVCSSCLVILDASAVNLALPAMMRELGGGLAFQQWVVDGYLLTLGAFILAAGSVADRYGRARVLGIGVIAFTATSLVCGFAWSDWILVVARLLQGTAAAVVTPSALALITASSGGPVRARMIGLWTAWTSAAAVAAPFVGGAAVDLATWRLVFLVNVVPAILMWRPLVQLKKAVPTPAPSGRLDALGASLAVVALGGIVLGLIEQGARGWGDPLVIVCLSAGVVAGIAFAVRQRVAATPMLPLALFRERNFAAGNLATWWAYGALGVGFFILGLYLQQRMRLTAFEAGLGLLPATLSLLFLSSTAARIGARIGPRLPMALGPALGAVAFAWIALETPPLDYWRDILAPVVLFGIGLSIMVAPLTAAVLNAAPITAAGIASAVNNAVARVASLVCIAAAGGIMGGVLDEAGLRRGMLASAGLLAASAATSAAWIRNPKAAARPSSSGAGSAVVGGTEEHD</sequence>
<dbReference type="InterPro" id="IPR020846">
    <property type="entry name" value="MFS_dom"/>
</dbReference>
<dbReference type="PROSITE" id="PS50850">
    <property type="entry name" value="MFS"/>
    <property type="match status" value="1"/>
</dbReference>
<feature type="transmembrane region" description="Helical" evidence="6">
    <location>
        <begin position="41"/>
        <end position="62"/>
    </location>
</feature>
<feature type="transmembrane region" description="Helical" evidence="6">
    <location>
        <begin position="396"/>
        <end position="414"/>
    </location>
</feature>
<evidence type="ECO:0000256" key="1">
    <source>
        <dbReference type="ARBA" id="ARBA00004651"/>
    </source>
</evidence>
<feature type="transmembrane region" description="Helical" evidence="6">
    <location>
        <begin position="327"/>
        <end position="345"/>
    </location>
</feature>
<feature type="domain" description="Major facilitator superfamily (MFS) profile" evidence="7">
    <location>
        <begin position="8"/>
        <end position="448"/>
    </location>
</feature>
<dbReference type="RefSeq" id="WP_323279939.1">
    <property type="nucleotide sequence ID" value="NZ_JAYGGQ010000012.1"/>
</dbReference>
<evidence type="ECO:0000256" key="3">
    <source>
        <dbReference type="ARBA" id="ARBA00022989"/>
    </source>
</evidence>
<evidence type="ECO:0000313" key="9">
    <source>
        <dbReference type="Proteomes" id="UP001304769"/>
    </source>
</evidence>
<dbReference type="PANTHER" id="PTHR42718:SF42">
    <property type="entry name" value="EXPORT PROTEIN"/>
    <property type="match status" value="1"/>
</dbReference>
<dbReference type="Gene3D" id="1.20.1250.20">
    <property type="entry name" value="MFS general substrate transporter like domains"/>
    <property type="match status" value="1"/>
</dbReference>
<feature type="transmembrane region" description="Helical" evidence="6">
    <location>
        <begin position="220"/>
        <end position="242"/>
    </location>
</feature>
<protein>
    <submittedName>
        <fullName evidence="8">MFS transporter</fullName>
    </submittedName>
</protein>
<evidence type="ECO:0000256" key="4">
    <source>
        <dbReference type="ARBA" id="ARBA00023136"/>
    </source>
</evidence>
<proteinExistence type="predicted"/>
<keyword evidence="3 6" id="KW-1133">Transmembrane helix</keyword>
<keyword evidence="4 6" id="KW-0472">Membrane</keyword>
<reference evidence="8 9" key="1">
    <citation type="submission" date="2023-12" db="EMBL/GenBank/DDBJ databases">
        <title>Sinomonas terricola sp. nov, isolated from litchi orchard soil in Guangdong, PR China.</title>
        <authorList>
            <person name="Jiaxin W."/>
            <person name="Yang Z."/>
            <person name="Honghui Z."/>
        </authorList>
    </citation>
    <scope>NUCLEOTIDE SEQUENCE [LARGE SCALE GENOMIC DNA]</scope>
    <source>
        <strain evidence="8 9">JGH33</strain>
    </source>
</reference>
<name>A0ABU5T8M9_9MICC</name>
<keyword evidence="9" id="KW-1185">Reference proteome</keyword>
<dbReference type="InterPro" id="IPR011701">
    <property type="entry name" value="MFS"/>
</dbReference>
<feature type="transmembrane region" description="Helical" evidence="6">
    <location>
        <begin position="263"/>
        <end position="287"/>
    </location>
</feature>
<evidence type="ECO:0000256" key="6">
    <source>
        <dbReference type="SAM" id="Phobius"/>
    </source>
</evidence>
<evidence type="ECO:0000256" key="2">
    <source>
        <dbReference type="ARBA" id="ARBA00022692"/>
    </source>
</evidence>
<feature type="transmembrane region" description="Helical" evidence="6">
    <location>
        <begin position="293"/>
        <end position="315"/>
    </location>
</feature>
<dbReference type="EMBL" id="JAYGGQ010000012">
    <property type="protein sequence ID" value="MEA5456045.1"/>
    <property type="molecule type" value="Genomic_DNA"/>
</dbReference>
<feature type="transmembrane region" description="Helical" evidence="6">
    <location>
        <begin position="157"/>
        <end position="175"/>
    </location>
</feature>
<feature type="transmembrane region" description="Helical" evidence="6">
    <location>
        <begin position="74"/>
        <end position="93"/>
    </location>
</feature>